<dbReference type="EMBL" id="JAVRRT010000003">
    <property type="protein sequence ID" value="KAK5173547.1"/>
    <property type="molecule type" value="Genomic_DNA"/>
</dbReference>
<dbReference type="InterPro" id="IPR016167">
    <property type="entry name" value="FAD-bd_PCMH_sub1"/>
</dbReference>
<dbReference type="SUPFAM" id="SSF56176">
    <property type="entry name" value="FAD-binding/transporter-associated domain-like"/>
    <property type="match status" value="1"/>
</dbReference>
<dbReference type="InterPro" id="IPR016169">
    <property type="entry name" value="FAD-bd_PCMH_sub2"/>
</dbReference>
<dbReference type="Gene3D" id="3.30.465.10">
    <property type="match status" value="1"/>
</dbReference>
<feature type="domain" description="FAD-binding PCMH-type" evidence="3">
    <location>
        <begin position="81"/>
        <end position="267"/>
    </location>
</feature>
<name>A0AAV9PKQ1_9PEZI</name>
<dbReference type="GO" id="GO:0004458">
    <property type="term" value="F:D-lactate dehydrogenase (cytochrome) activity"/>
    <property type="evidence" value="ECO:0007669"/>
    <property type="project" value="TreeGrafter"/>
</dbReference>
<dbReference type="PROSITE" id="PS51387">
    <property type="entry name" value="FAD_PCMH"/>
    <property type="match status" value="1"/>
</dbReference>
<proteinExistence type="predicted"/>
<evidence type="ECO:0000256" key="2">
    <source>
        <dbReference type="ARBA" id="ARBA00022827"/>
    </source>
</evidence>
<dbReference type="RefSeq" id="XP_064662242.1">
    <property type="nucleotide sequence ID" value="XM_064799487.1"/>
</dbReference>
<dbReference type="PANTHER" id="PTHR11748">
    <property type="entry name" value="D-LACTATE DEHYDROGENASE"/>
    <property type="match status" value="1"/>
</dbReference>
<reference evidence="4 5" key="1">
    <citation type="submission" date="2023-08" db="EMBL/GenBank/DDBJ databases">
        <title>Black Yeasts Isolated from many extreme environments.</title>
        <authorList>
            <person name="Coleine C."/>
            <person name="Stajich J.E."/>
            <person name="Selbmann L."/>
        </authorList>
    </citation>
    <scope>NUCLEOTIDE SEQUENCE [LARGE SCALE GENOMIC DNA]</scope>
    <source>
        <strain evidence="4 5">CCFEE 5935</strain>
    </source>
</reference>
<dbReference type="GO" id="GO:0008720">
    <property type="term" value="F:D-lactate dehydrogenase (NAD+) activity"/>
    <property type="evidence" value="ECO:0007669"/>
    <property type="project" value="TreeGrafter"/>
</dbReference>
<dbReference type="InterPro" id="IPR016166">
    <property type="entry name" value="FAD-bd_PCMH"/>
</dbReference>
<evidence type="ECO:0000256" key="1">
    <source>
        <dbReference type="ARBA" id="ARBA00022630"/>
    </source>
</evidence>
<dbReference type="Pfam" id="PF01565">
    <property type="entry name" value="FAD_binding_4"/>
    <property type="match status" value="1"/>
</dbReference>
<accession>A0AAV9PKQ1</accession>
<evidence type="ECO:0000313" key="4">
    <source>
        <dbReference type="EMBL" id="KAK5173547.1"/>
    </source>
</evidence>
<comment type="caution">
    <text evidence="4">The sequence shown here is derived from an EMBL/GenBank/DDBJ whole genome shotgun (WGS) entry which is preliminary data.</text>
</comment>
<gene>
    <name evidence="4" type="ORF">LTR77_002228</name>
</gene>
<sequence>MATTTAPVRYEDSEVQKAHTDLYQDSSKRPLYPVLPPGLSQSEFDEAINELVSVLGNKNVFAGEALQDYIDPYEIDEPGVERKIPGAAVTPPTTEALQDILRVANKHGIPLWTFSRGKNIGYGGPAPALPGSIALDLHRMDKVIEVNEKFAYAVVEPGVTFTDLYNYCVDKGLKVWPSVPSLGWGSVIGNTLDRGAGFTPTASHYEHIAGLEVVLANGDTVRTGQWAQSNSPSAHLSKFSFGPSVEGLFLQSNMGVVTKMGIWLTPQPQAYMSCSFDMPNAEDVGAICDVFGDMRRSGILPNIAYVFNIIEWSAIVGKRCELYDKEGPMPESRIKELQEQIGVGHWSVKFSLYGPRAICQAQYDEVQKIVAAQAPTGRLKGTMFSGEGDRLLDPSSVQMPHGGMFVGVPSLWSLPLTKYMLPKDESGAGAHGAYSAIIPLDGKVMNEWYDCVREVYAAEGLDAMTDFFMHHRHAVMVCMLCFDKMDQKQCEAVERIFHKLYVEGKKRGFSKYRAHVNHMGRFGLSSMVRTATDSWTDMVSQQNDWNDHAYMRFLETIKDSLDPNGVLSPGKMGVWPTKYRHMRDSKQNGHATNGTNGDA</sequence>
<evidence type="ECO:0000259" key="3">
    <source>
        <dbReference type="PROSITE" id="PS51387"/>
    </source>
</evidence>
<dbReference type="PANTHER" id="PTHR11748:SF114">
    <property type="entry name" value="ARYL-ALCOHOL OXIDASE VANILLYL-ALCOHOL OXIDASE (AFU_ORTHOLOGUE AFUA_3G09500)-RELATED"/>
    <property type="match status" value="1"/>
</dbReference>
<dbReference type="InterPro" id="IPR016171">
    <property type="entry name" value="Vanillyl_alc_oxidase_C-sub2"/>
</dbReference>
<organism evidence="4 5">
    <name type="scientific">Saxophila tyrrhenica</name>
    <dbReference type="NCBI Taxonomy" id="1690608"/>
    <lineage>
        <taxon>Eukaryota</taxon>
        <taxon>Fungi</taxon>
        <taxon>Dikarya</taxon>
        <taxon>Ascomycota</taxon>
        <taxon>Pezizomycotina</taxon>
        <taxon>Dothideomycetes</taxon>
        <taxon>Dothideomycetidae</taxon>
        <taxon>Mycosphaerellales</taxon>
        <taxon>Extremaceae</taxon>
        <taxon>Saxophila</taxon>
    </lineage>
</organism>
<dbReference type="SUPFAM" id="SSF55103">
    <property type="entry name" value="FAD-linked oxidases, C-terminal domain"/>
    <property type="match status" value="1"/>
</dbReference>
<dbReference type="Gene3D" id="3.30.43.10">
    <property type="entry name" value="Uridine Diphospho-n-acetylenolpyruvylglucosamine Reductase, domain 2"/>
    <property type="match status" value="1"/>
</dbReference>
<protein>
    <recommendedName>
        <fullName evidence="3">FAD-binding PCMH-type domain-containing protein</fullName>
    </recommendedName>
</protein>
<dbReference type="Gene3D" id="1.10.45.10">
    <property type="entry name" value="Vanillyl-alcohol Oxidase, Chain A, domain 4"/>
    <property type="match status" value="1"/>
</dbReference>
<keyword evidence="1" id="KW-0285">Flavoprotein</keyword>
<dbReference type="GO" id="GO:1903457">
    <property type="term" value="P:lactate catabolic process"/>
    <property type="evidence" value="ECO:0007669"/>
    <property type="project" value="TreeGrafter"/>
</dbReference>
<evidence type="ECO:0000313" key="5">
    <source>
        <dbReference type="Proteomes" id="UP001337655"/>
    </source>
</evidence>
<dbReference type="AlphaFoldDB" id="A0AAV9PKQ1"/>
<dbReference type="GeneID" id="89923575"/>
<dbReference type="InterPro" id="IPR036318">
    <property type="entry name" value="FAD-bd_PCMH-like_sf"/>
</dbReference>
<dbReference type="GO" id="GO:0071949">
    <property type="term" value="F:FAD binding"/>
    <property type="evidence" value="ECO:0007669"/>
    <property type="project" value="InterPro"/>
</dbReference>
<keyword evidence="5" id="KW-1185">Reference proteome</keyword>
<dbReference type="InterPro" id="IPR016164">
    <property type="entry name" value="FAD-linked_Oxase-like_C"/>
</dbReference>
<dbReference type="InterPro" id="IPR006094">
    <property type="entry name" value="Oxid_FAD_bind_N"/>
</dbReference>
<dbReference type="GO" id="GO:0005739">
    <property type="term" value="C:mitochondrion"/>
    <property type="evidence" value="ECO:0007669"/>
    <property type="project" value="TreeGrafter"/>
</dbReference>
<keyword evidence="2" id="KW-0274">FAD</keyword>
<dbReference type="Gene3D" id="3.40.462.10">
    <property type="entry name" value="FAD-linked oxidases, C-terminal domain"/>
    <property type="match status" value="1"/>
</dbReference>
<dbReference type="Proteomes" id="UP001337655">
    <property type="component" value="Unassembled WGS sequence"/>
</dbReference>
<dbReference type="InterPro" id="IPR016170">
    <property type="entry name" value="Cytok_DH_C_sf"/>
</dbReference>